<dbReference type="Pfam" id="PF08808">
    <property type="entry name" value="RES"/>
    <property type="match status" value="1"/>
</dbReference>
<keyword evidence="3" id="KW-1185">Reference proteome</keyword>
<keyword evidence="2" id="KW-0614">Plasmid</keyword>
<dbReference type="AlphaFoldDB" id="A0A6M8HX48"/>
<dbReference type="InterPro" id="IPR014914">
    <property type="entry name" value="RES_dom"/>
</dbReference>
<evidence type="ECO:0000259" key="1">
    <source>
        <dbReference type="SMART" id="SM00953"/>
    </source>
</evidence>
<dbReference type="Proteomes" id="UP000500767">
    <property type="component" value="Plasmid unnamed1"/>
</dbReference>
<organism evidence="2 3">
    <name type="scientific">Lichenicola cladoniae</name>
    <dbReference type="NCBI Taxonomy" id="1484109"/>
    <lineage>
        <taxon>Bacteria</taxon>
        <taxon>Pseudomonadati</taxon>
        <taxon>Pseudomonadota</taxon>
        <taxon>Alphaproteobacteria</taxon>
        <taxon>Acetobacterales</taxon>
        <taxon>Acetobacteraceae</taxon>
        <taxon>Lichenicola</taxon>
    </lineage>
</organism>
<dbReference type="SMART" id="SM00953">
    <property type="entry name" value="RES"/>
    <property type="match status" value="1"/>
</dbReference>
<protein>
    <submittedName>
        <fullName evidence="2">RES domain-containing protein</fullName>
    </submittedName>
</protein>
<sequence length="168" mass="18063">MTPLPVPLGSGGISAWRLDDARFAATWDVGEGAFLFGGRWNRKGIRAVYCSLDPGTAILEVAVHKGFRALDAVPHMLTSVVLTNPGQVHVVQPDEVPNGNWLRPGTPGASQQDFGSDLLARYAFVLFPSSVSMHSWNLVFIASRAAGMYSLATQEPFALDTRLNPPAS</sequence>
<geneLocation type="plasmid" evidence="2 3">
    <name>unnamed1</name>
</geneLocation>
<dbReference type="EMBL" id="CP053709">
    <property type="protein sequence ID" value="QKE92972.1"/>
    <property type="molecule type" value="Genomic_DNA"/>
</dbReference>
<dbReference type="RefSeq" id="WP_171837293.1">
    <property type="nucleotide sequence ID" value="NZ_CP053709.1"/>
</dbReference>
<reference evidence="2 3" key="1">
    <citation type="journal article" date="2014" name="World J. Microbiol. Biotechnol.">
        <title>Biodiversity and physiological characteristics of Antarctic and Arctic lichens-associated bacteria.</title>
        <authorList>
            <person name="Lee Y.M."/>
            <person name="Kim E.H."/>
            <person name="Lee H.K."/>
            <person name="Hong S.G."/>
        </authorList>
    </citation>
    <scope>NUCLEOTIDE SEQUENCE [LARGE SCALE GENOMIC DNA]</scope>
    <source>
        <strain evidence="2 3">PAMC 26569</strain>
        <plasmid evidence="2">unnamed1</plasmid>
    </source>
</reference>
<name>A0A6M8HX48_9PROT</name>
<proteinExistence type="predicted"/>
<evidence type="ECO:0000313" key="3">
    <source>
        <dbReference type="Proteomes" id="UP000500767"/>
    </source>
</evidence>
<dbReference type="KEGG" id="lck:HN018_22445"/>
<accession>A0A6M8HX48</accession>
<evidence type="ECO:0000313" key="2">
    <source>
        <dbReference type="EMBL" id="QKE92972.1"/>
    </source>
</evidence>
<feature type="domain" description="RES" evidence="1">
    <location>
        <begin position="27"/>
        <end position="154"/>
    </location>
</feature>
<gene>
    <name evidence="2" type="ORF">HN018_22445</name>
</gene>